<dbReference type="SUPFAM" id="SSF56112">
    <property type="entry name" value="Protein kinase-like (PK-like)"/>
    <property type="match status" value="1"/>
</dbReference>
<dbReference type="EMBL" id="PVWQ01000006">
    <property type="protein sequence ID" value="RDW79227.1"/>
    <property type="molecule type" value="Genomic_DNA"/>
</dbReference>
<dbReference type="RefSeq" id="XP_026603927.1">
    <property type="nucleotide sequence ID" value="XM_026748095.1"/>
</dbReference>
<feature type="compositionally biased region" description="Polar residues" evidence="7">
    <location>
        <begin position="372"/>
        <end position="398"/>
    </location>
</feature>
<evidence type="ECO:0000256" key="7">
    <source>
        <dbReference type="SAM" id="MobiDB-lite"/>
    </source>
</evidence>
<reference evidence="9 10" key="1">
    <citation type="journal article" date="2018" name="IMA Fungus">
        <title>IMA Genome-F 9: Draft genome sequence of Annulohypoxylon stygium, Aspergillus mulundensis, Berkeleyomyces basicola (syn. Thielaviopsis basicola), Ceratocystis smalleyi, two Cercospora beticola strains, Coleophoma cylindrospora, Fusarium fracticaudum, Phialophora cf. hyalina, and Morchella septimelata.</title>
        <authorList>
            <person name="Wingfield B.D."/>
            <person name="Bills G.F."/>
            <person name="Dong Y."/>
            <person name="Huang W."/>
            <person name="Nel W.J."/>
            <person name="Swalarsk-Parry B.S."/>
            <person name="Vaghefi N."/>
            <person name="Wilken P.M."/>
            <person name="An Z."/>
            <person name="de Beer Z.W."/>
            <person name="De Vos L."/>
            <person name="Chen L."/>
            <person name="Duong T.A."/>
            <person name="Gao Y."/>
            <person name="Hammerbacher A."/>
            <person name="Kikkert J.R."/>
            <person name="Li Y."/>
            <person name="Li H."/>
            <person name="Li K."/>
            <person name="Li Q."/>
            <person name="Liu X."/>
            <person name="Ma X."/>
            <person name="Naidoo K."/>
            <person name="Pethybridge S.J."/>
            <person name="Sun J."/>
            <person name="Steenkamp E.T."/>
            <person name="van der Nest M.A."/>
            <person name="van Wyk S."/>
            <person name="Wingfield M.J."/>
            <person name="Xiong C."/>
            <person name="Yue Q."/>
            <person name="Zhang X."/>
        </authorList>
    </citation>
    <scope>NUCLEOTIDE SEQUENCE [LARGE SCALE GENOMIC DNA]</scope>
    <source>
        <strain evidence="9 10">DSM 5745</strain>
    </source>
</reference>
<feature type="region of interest" description="Disordered" evidence="7">
    <location>
        <begin position="1"/>
        <end position="44"/>
    </location>
</feature>
<dbReference type="PANTHER" id="PTHR11042:SF195">
    <property type="entry name" value="KINASE, PUTATIVE (AFU_ORTHOLOGUE AFUA_2G16620)-RELATED"/>
    <property type="match status" value="1"/>
</dbReference>
<dbReference type="InterPro" id="IPR008271">
    <property type="entry name" value="Ser/Thr_kinase_AS"/>
</dbReference>
<dbReference type="Gene3D" id="3.30.200.20">
    <property type="entry name" value="Phosphorylase Kinase, domain 1"/>
    <property type="match status" value="1"/>
</dbReference>
<evidence type="ECO:0000259" key="8">
    <source>
        <dbReference type="PROSITE" id="PS50011"/>
    </source>
</evidence>
<dbReference type="PROSITE" id="PS50011">
    <property type="entry name" value="PROTEIN_KINASE_DOM"/>
    <property type="match status" value="1"/>
</dbReference>
<dbReference type="AlphaFoldDB" id="A0A3D8RYU0"/>
<evidence type="ECO:0000313" key="10">
    <source>
        <dbReference type="Proteomes" id="UP000256690"/>
    </source>
</evidence>
<feature type="region of interest" description="Disordered" evidence="7">
    <location>
        <begin position="344"/>
        <end position="402"/>
    </location>
</feature>
<keyword evidence="2 6" id="KW-0547">Nucleotide-binding</keyword>
<dbReference type="GO" id="GO:0005524">
    <property type="term" value="F:ATP binding"/>
    <property type="evidence" value="ECO:0007669"/>
    <property type="project" value="UniProtKB-UniRule"/>
</dbReference>
<evidence type="ECO:0000313" key="9">
    <source>
        <dbReference type="EMBL" id="RDW79227.1"/>
    </source>
</evidence>
<dbReference type="InterPro" id="IPR050339">
    <property type="entry name" value="CC_SR_Kinase"/>
</dbReference>
<organism evidence="9 10">
    <name type="scientific">Aspergillus mulundensis</name>
    <dbReference type="NCBI Taxonomy" id="1810919"/>
    <lineage>
        <taxon>Eukaryota</taxon>
        <taxon>Fungi</taxon>
        <taxon>Dikarya</taxon>
        <taxon>Ascomycota</taxon>
        <taxon>Pezizomycotina</taxon>
        <taxon>Eurotiomycetes</taxon>
        <taxon>Eurotiomycetidae</taxon>
        <taxon>Eurotiales</taxon>
        <taxon>Aspergillaceae</taxon>
        <taxon>Aspergillus</taxon>
        <taxon>Aspergillus subgen. Nidulantes</taxon>
    </lineage>
</organism>
<dbReference type="InterPro" id="IPR000719">
    <property type="entry name" value="Prot_kinase_dom"/>
</dbReference>
<feature type="domain" description="Protein kinase" evidence="8">
    <location>
        <begin position="249"/>
        <end position="724"/>
    </location>
</feature>
<evidence type="ECO:0000256" key="3">
    <source>
        <dbReference type="ARBA" id="ARBA00022777"/>
    </source>
</evidence>
<dbReference type="GeneID" id="38116449"/>
<evidence type="ECO:0000256" key="2">
    <source>
        <dbReference type="ARBA" id="ARBA00022741"/>
    </source>
</evidence>
<dbReference type="PANTHER" id="PTHR11042">
    <property type="entry name" value="EUKARYOTIC TRANSLATION INITIATION FACTOR 2-ALPHA KINASE EIF2-ALPHA KINASE -RELATED"/>
    <property type="match status" value="1"/>
</dbReference>
<evidence type="ECO:0000256" key="6">
    <source>
        <dbReference type="PROSITE-ProRule" id="PRU10141"/>
    </source>
</evidence>
<dbReference type="OrthoDB" id="1405469at2759"/>
<dbReference type="Pfam" id="PF00069">
    <property type="entry name" value="Pkinase"/>
    <property type="match status" value="2"/>
</dbReference>
<protein>
    <recommendedName>
        <fullName evidence="8">Protein kinase domain-containing protein</fullName>
    </recommendedName>
</protein>
<dbReference type="Proteomes" id="UP000256690">
    <property type="component" value="Unassembled WGS sequence"/>
</dbReference>
<name>A0A3D8RYU0_9EURO</name>
<feature type="compositionally biased region" description="Low complexity" evidence="7">
    <location>
        <begin position="7"/>
        <end position="18"/>
    </location>
</feature>
<dbReference type="FunFam" id="3.30.200.20:FF:000787">
    <property type="entry name" value="Protein kinase, putative (AFU_orthologue AFUA_2G16620)"/>
    <property type="match status" value="1"/>
</dbReference>
<evidence type="ECO:0000256" key="4">
    <source>
        <dbReference type="ARBA" id="ARBA00022840"/>
    </source>
</evidence>
<evidence type="ECO:0000256" key="5">
    <source>
        <dbReference type="ARBA" id="ARBA00037982"/>
    </source>
</evidence>
<dbReference type="GO" id="GO:0005829">
    <property type="term" value="C:cytosol"/>
    <property type="evidence" value="ECO:0007669"/>
    <property type="project" value="TreeGrafter"/>
</dbReference>
<sequence length="733" mass="81989">MSMFRPAADISSDSASSSDESDHEVATATTGPRPDEPSEDTIEGSDMKDLLDADTESHSNLMTSALLEFYCFTKAADLLNRQHGSRNRYTRESPEAQYLGKKMFLYKSKFLSSHGVLAEGVDTDQFGPTRQYYRDNLDALALSALEGLDLQEKKQAIVEGGGDLVLASKTRGAHVHAAATLRLEGPISPLDLRPRPGADNISPLEEFRLDLRRIPRPLPLLGSSPTSFPLFDLNTRYSHSANSRYEVEFSEVRVVGRGSFGEVYHVRNHIDGQDYAVKKIPLSQKRLQQLQCGNENQLENIMKEIRTLARLEHANVVRYYSAWIEQAHHPHTQIPPKNPEKLAYEEETQNSESYQPSSDGSFGIVFEDSRDGQQPSTEQESVDSRASTTASHTSQKPLSCSLEDDVESIPRKFSEPTYSQLSTFGASDGDIFTDGFSHDQYKLQIQRRNQTRDALPAVVLHIQMSLHPIPLSSYLSQRHVDDSNTPLRIHCYHLVPSLNLFLRIIAGVEYLHSKGIIHRDLKPANIFLSCAEERDFKGCLPCISKMGVCSSFSHPRIGDFGLVADISHLNDRSPETEGPGNSNPKLNRVVGTEFYCPPFFQPGSTLLNEDYFDYVVDESLDVYALGVILFELVYGITTKMERQMVLTGLTKGVQRPTPSGTIRERPVFPSDFDKKVDQGEMVLLNRDGETVAGSLRMCITGMLELQPTRRWRLSDVHRHVHELLTALTATAIA</sequence>
<dbReference type="PROSITE" id="PS00107">
    <property type="entry name" value="PROTEIN_KINASE_ATP"/>
    <property type="match status" value="1"/>
</dbReference>
<dbReference type="PROSITE" id="PS00108">
    <property type="entry name" value="PROTEIN_KINASE_ST"/>
    <property type="match status" value="1"/>
</dbReference>
<keyword evidence="10" id="KW-1185">Reference proteome</keyword>
<dbReference type="GO" id="GO:1990625">
    <property type="term" value="P:negative regulation of cytoplasmic translational initiation in response to stress"/>
    <property type="evidence" value="ECO:0007669"/>
    <property type="project" value="TreeGrafter"/>
</dbReference>
<keyword evidence="1" id="KW-0808">Transferase</keyword>
<dbReference type="Gene3D" id="1.10.510.10">
    <property type="entry name" value="Transferase(Phosphotransferase) domain 1"/>
    <property type="match status" value="1"/>
</dbReference>
<comment type="caution">
    <text evidence="9">The sequence shown here is derived from an EMBL/GenBank/DDBJ whole genome shotgun (WGS) entry which is preliminary data.</text>
</comment>
<accession>A0A3D8RYU0</accession>
<gene>
    <name evidence="9" type="ORF">DSM5745_06079</name>
</gene>
<keyword evidence="3" id="KW-0418">Kinase</keyword>
<feature type="binding site" evidence="6">
    <location>
        <position position="279"/>
    </location>
    <ligand>
        <name>ATP</name>
        <dbReference type="ChEBI" id="CHEBI:30616"/>
    </ligand>
</feature>
<dbReference type="InterPro" id="IPR017441">
    <property type="entry name" value="Protein_kinase_ATP_BS"/>
</dbReference>
<dbReference type="InterPro" id="IPR011009">
    <property type="entry name" value="Kinase-like_dom_sf"/>
</dbReference>
<dbReference type="GO" id="GO:0004694">
    <property type="term" value="F:eukaryotic translation initiation factor 2alpha kinase activity"/>
    <property type="evidence" value="ECO:0007669"/>
    <property type="project" value="TreeGrafter"/>
</dbReference>
<proteinExistence type="inferred from homology"/>
<feature type="compositionally biased region" description="Polar residues" evidence="7">
    <location>
        <begin position="350"/>
        <end position="360"/>
    </location>
</feature>
<dbReference type="GO" id="GO:0005634">
    <property type="term" value="C:nucleus"/>
    <property type="evidence" value="ECO:0007669"/>
    <property type="project" value="TreeGrafter"/>
</dbReference>
<dbReference type="SMART" id="SM00220">
    <property type="entry name" value="S_TKc"/>
    <property type="match status" value="1"/>
</dbReference>
<dbReference type="STRING" id="1810919.A0A3D8RYU0"/>
<comment type="similarity">
    <text evidence="5">Belongs to the protein kinase superfamily. Ser/Thr protein kinase family. GCN2 subfamily.</text>
</comment>
<evidence type="ECO:0000256" key="1">
    <source>
        <dbReference type="ARBA" id="ARBA00022679"/>
    </source>
</evidence>
<keyword evidence="4 6" id="KW-0067">ATP-binding</keyword>